<accession>X1TWN0</accession>
<proteinExistence type="predicted"/>
<reference evidence="1" key="1">
    <citation type="journal article" date="2014" name="Front. Microbiol.">
        <title>High frequency of phylogenetically diverse reductive dehalogenase-homologous genes in deep subseafloor sedimentary metagenomes.</title>
        <authorList>
            <person name="Kawai M."/>
            <person name="Futagami T."/>
            <person name="Toyoda A."/>
            <person name="Takaki Y."/>
            <person name="Nishi S."/>
            <person name="Hori S."/>
            <person name="Arai W."/>
            <person name="Tsubouchi T."/>
            <person name="Morono Y."/>
            <person name="Uchiyama I."/>
            <person name="Ito T."/>
            <person name="Fujiyama A."/>
            <person name="Inagaki F."/>
            <person name="Takami H."/>
        </authorList>
    </citation>
    <scope>NUCLEOTIDE SEQUENCE</scope>
    <source>
        <strain evidence="1">Expedition CK06-06</strain>
    </source>
</reference>
<organism evidence="1">
    <name type="scientific">marine sediment metagenome</name>
    <dbReference type="NCBI Taxonomy" id="412755"/>
    <lineage>
        <taxon>unclassified sequences</taxon>
        <taxon>metagenomes</taxon>
        <taxon>ecological metagenomes</taxon>
    </lineage>
</organism>
<protein>
    <submittedName>
        <fullName evidence="1">Uncharacterized protein</fullName>
    </submittedName>
</protein>
<dbReference type="EMBL" id="BARW01005916">
    <property type="protein sequence ID" value="GAI84439.1"/>
    <property type="molecule type" value="Genomic_DNA"/>
</dbReference>
<gene>
    <name evidence="1" type="ORF">S12H4_12430</name>
</gene>
<feature type="non-terminal residue" evidence="1">
    <location>
        <position position="1"/>
    </location>
</feature>
<evidence type="ECO:0000313" key="1">
    <source>
        <dbReference type="EMBL" id="GAI84439.1"/>
    </source>
</evidence>
<name>X1TWN0_9ZZZZ</name>
<dbReference type="AlphaFoldDB" id="X1TWN0"/>
<sequence length="64" mass="7041">SCSLRLGAKGQWAHKVHRGIKASKEQLEQSASRGHGAMLARMVKTEYQLLGWVLPLLLQKAGES</sequence>
<comment type="caution">
    <text evidence="1">The sequence shown here is derived from an EMBL/GenBank/DDBJ whole genome shotgun (WGS) entry which is preliminary data.</text>
</comment>